<dbReference type="GO" id="GO:0005736">
    <property type="term" value="C:RNA polymerase I complex"/>
    <property type="evidence" value="ECO:0007669"/>
    <property type="project" value="TreeGrafter"/>
</dbReference>
<dbReference type="InterPro" id="IPR006591">
    <property type="entry name" value="RNAP_P/RPABC4"/>
</dbReference>
<dbReference type="OrthoDB" id="5585087at2759"/>
<dbReference type="Proteomes" id="UP000249363">
    <property type="component" value="Unassembled WGS sequence"/>
</dbReference>
<gene>
    <name evidence="6" type="ORF">BHQ10_001692</name>
</gene>
<keyword evidence="4" id="KW-0539">Nucleus</keyword>
<dbReference type="Gene3D" id="2.20.28.30">
    <property type="entry name" value="RNA polymerase ii, chain L"/>
    <property type="match status" value="1"/>
</dbReference>
<dbReference type="Pfam" id="PF03604">
    <property type="entry name" value="Zn_ribbon_RPAB4"/>
    <property type="match status" value="1"/>
</dbReference>
<dbReference type="SMART" id="SM00659">
    <property type="entry name" value="RPOLCX"/>
    <property type="match status" value="1"/>
</dbReference>
<comment type="subcellular location">
    <subcellularLocation>
        <location evidence="1">Nucleus</location>
    </subcellularLocation>
</comment>
<dbReference type="GO" id="GO:0003677">
    <property type="term" value="F:DNA binding"/>
    <property type="evidence" value="ECO:0007669"/>
    <property type="project" value="InterPro"/>
</dbReference>
<reference evidence="6 7" key="1">
    <citation type="journal article" date="2017" name="Biotechnol. Biofuels">
        <title>Differential beta-glucosidase expression as a function of carbon source availability in Talaromyces amestolkiae: a genomic and proteomic approach.</title>
        <authorList>
            <person name="de Eugenio L.I."/>
            <person name="Mendez-Liter J.A."/>
            <person name="Nieto-Dominguez M."/>
            <person name="Alonso L."/>
            <person name="Gil-Munoz J."/>
            <person name="Barriuso J."/>
            <person name="Prieto A."/>
            <person name="Martinez M.J."/>
        </authorList>
    </citation>
    <scope>NUCLEOTIDE SEQUENCE [LARGE SCALE GENOMIC DNA]</scope>
    <source>
        <strain evidence="6 7">CIB</strain>
    </source>
</reference>
<evidence type="ECO:0000256" key="2">
    <source>
        <dbReference type="ARBA" id="ARBA00022723"/>
    </source>
</evidence>
<accession>A0A364KQ45</accession>
<comment type="caution">
    <text evidence="6">The sequence shown here is derived from an EMBL/GenBank/DDBJ whole genome shotgun (WGS) entry which is preliminary data.</text>
</comment>
<dbReference type="GO" id="GO:0008270">
    <property type="term" value="F:zinc ion binding"/>
    <property type="evidence" value="ECO:0007669"/>
    <property type="project" value="InterPro"/>
</dbReference>
<comment type="similarity">
    <text evidence="5">Belongs to the archaeal Rpo12/eukaryotic RPC10 RNA polymerase subunit family.</text>
</comment>
<dbReference type="GO" id="GO:0006351">
    <property type="term" value="P:DNA-templated transcription"/>
    <property type="evidence" value="ECO:0007669"/>
    <property type="project" value="InterPro"/>
</dbReference>
<evidence type="ECO:0000313" key="7">
    <source>
        <dbReference type="Proteomes" id="UP000249363"/>
    </source>
</evidence>
<organism evidence="6 7">
    <name type="scientific">Talaromyces amestolkiae</name>
    <dbReference type="NCBI Taxonomy" id="1196081"/>
    <lineage>
        <taxon>Eukaryota</taxon>
        <taxon>Fungi</taxon>
        <taxon>Dikarya</taxon>
        <taxon>Ascomycota</taxon>
        <taxon>Pezizomycotina</taxon>
        <taxon>Eurotiomycetes</taxon>
        <taxon>Eurotiomycetidae</taxon>
        <taxon>Eurotiales</taxon>
        <taxon>Trichocomaceae</taxon>
        <taxon>Talaromyces</taxon>
        <taxon>Talaromyces sect. Talaromyces</taxon>
    </lineage>
</organism>
<evidence type="ECO:0000256" key="3">
    <source>
        <dbReference type="ARBA" id="ARBA00022833"/>
    </source>
</evidence>
<dbReference type="RefSeq" id="XP_040730197.1">
    <property type="nucleotide sequence ID" value="XM_040873756.1"/>
</dbReference>
<dbReference type="GO" id="GO:0003899">
    <property type="term" value="F:DNA-directed RNA polymerase activity"/>
    <property type="evidence" value="ECO:0007669"/>
    <property type="project" value="InterPro"/>
</dbReference>
<dbReference type="EMBL" id="MIKG01000002">
    <property type="protein sequence ID" value="RAO65680.1"/>
    <property type="molecule type" value="Genomic_DNA"/>
</dbReference>
<keyword evidence="2" id="KW-0479">Metal-binding</keyword>
<name>A0A364KQ45_TALAM</name>
<dbReference type="InterPro" id="IPR029040">
    <property type="entry name" value="RPABC4/Spt4"/>
</dbReference>
<protein>
    <recommendedName>
        <fullName evidence="8">DNA-directed RNA polymerase I, II, and III subunit RPABC4</fullName>
    </recommendedName>
</protein>
<dbReference type="SUPFAM" id="SSF63393">
    <property type="entry name" value="RNA polymerase subunits"/>
    <property type="match status" value="1"/>
</dbReference>
<dbReference type="PANTHER" id="PTHR12056:SF2">
    <property type="entry name" value="GEO11084P1"/>
    <property type="match status" value="1"/>
</dbReference>
<dbReference type="STRING" id="1196081.A0A364KQ45"/>
<dbReference type="InterPro" id="IPR039747">
    <property type="entry name" value="RPABC4"/>
</dbReference>
<evidence type="ECO:0000256" key="4">
    <source>
        <dbReference type="ARBA" id="ARBA00023242"/>
    </source>
</evidence>
<dbReference type="AlphaFoldDB" id="A0A364KQ45"/>
<proteinExistence type="inferred from homology"/>
<evidence type="ECO:0000313" key="6">
    <source>
        <dbReference type="EMBL" id="RAO65680.1"/>
    </source>
</evidence>
<dbReference type="PANTHER" id="PTHR12056">
    <property type="entry name" value="DNA-DIRECTED RNA POLYMERASES I, II, AND III"/>
    <property type="match status" value="1"/>
</dbReference>
<evidence type="ECO:0000256" key="1">
    <source>
        <dbReference type="ARBA" id="ARBA00004123"/>
    </source>
</evidence>
<evidence type="ECO:0000256" key="5">
    <source>
        <dbReference type="ARBA" id="ARBA00025770"/>
    </source>
</evidence>
<evidence type="ECO:0008006" key="8">
    <source>
        <dbReference type="Google" id="ProtNLM"/>
    </source>
</evidence>
<dbReference type="GO" id="GO:0005666">
    <property type="term" value="C:RNA polymerase III complex"/>
    <property type="evidence" value="ECO:0007669"/>
    <property type="project" value="TreeGrafter"/>
</dbReference>
<keyword evidence="7" id="KW-1185">Reference proteome</keyword>
<sequence>MSREAYQVPALDNQNAFGNSAGAGGAGGYAQPQVQSVRYICGECDAKFSLPPNATLRCTECGHRILYKERTKRIVQFEAR</sequence>
<keyword evidence="3" id="KW-0862">Zinc</keyword>
<dbReference type="GeneID" id="63790909"/>
<dbReference type="GO" id="GO:0005665">
    <property type="term" value="C:RNA polymerase II, core complex"/>
    <property type="evidence" value="ECO:0007669"/>
    <property type="project" value="TreeGrafter"/>
</dbReference>
<dbReference type="FunFam" id="2.20.28.30:FF:000003">
    <property type="entry name" value="DNA-directed RNA polymerases I, II, and III subunit RPABC4"/>
    <property type="match status" value="1"/>
</dbReference>